<dbReference type="EMBL" id="BARU01023663">
    <property type="protein sequence ID" value="GAH55754.1"/>
    <property type="molecule type" value="Genomic_DNA"/>
</dbReference>
<organism evidence="2">
    <name type="scientific">marine sediment metagenome</name>
    <dbReference type="NCBI Taxonomy" id="412755"/>
    <lineage>
        <taxon>unclassified sequences</taxon>
        <taxon>metagenomes</taxon>
        <taxon>ecological metagenomes</taxon>
    </lineage>
</organism>
<proteinExistence type="predicted"/>
<protein>
    <recommendedName>
        <fullName evidence="3">Nucleoside transporter/FeoB GTPase Gate domain-containing protein</fullName>
    </recommendedName>
</protein>
<keyword evidence="1" id="KW-0472">Membrane</keyword>
<feature type="non-terminal residue" evidence="2">
    <location>
        <position position="67"/>
    </location>
</feature>
<feature type="transmembrane region" description="Helical" evidence="1">
    <location>
        <begin position="7"/>
        <end position="28"/>
    </location>
</feature>
<sequence>MGRITIIGIAIASLIVLIILMPQIKILIEALVVAAEKMLGEGEKFPPFVSFIFNGLPIIFVVIGVGV</sequence>
<dbReference type="AlphaFoldDB" id="X1HPJ1"/>
<reference evidence="2" key="1">
    <citation type="journal article" date="2014" name="Front. Microbiol.">
        <title>High frequency of phylogenetically diverse reductive dehalogenase-homologous genes in deep subseafloor sedimentary metagenomes.</title>
        <authorList>
            <person name="Kawai M."/>
            <person name="Futagami T."/>
            <person name="Toyoda A."/>
            <person name="Takaki Y."/>
            <person name="Nishi S."/>
            <person name="Hori S."/>
            <person name="Arai W."/>
            <person name="Tsubouchi T."/>
            <person name="Morono Y."/>
            <person name="Uchiyama I."/>
            <person name="Ito T."/>
            <person name="Fujiyama A."/>
            <person name="Inagaki F."/>
            <person name="Takami H."/>
        </authorList>
    </citation>
    <scope>NUCLEOTIDE SEQUENCE</scope>
    <source>
        <strain evidence="2">Expedition CK06-06</strain>
    </source>
</reference>
<feature type="transmembrane region" description="Helical" evidence="1">
    <location>
        <begin position="48"/>
        <end position="66"/>
    </location>
</feature>
<comment type="caution">
    <text evidence="2">The sequence shown here is derived from an EMBL/GenBank/DDBJ whole genome shotgun (WGS) entry which is preliminary data.</text>
</comment>
<keyword evidence="1" id="KW-0812">Transmembrane</keyword>
<evidence type="ECO:0000313" key="2">
    <source>
        <dbReference type="EMBL" id="GAH55754.1"/>
    </source>
</evidence>
<keyword evidence="1" id="KW-1133">Transmembrane helix</keyword>
<evidence type="ECO:0008006" key="3">
    <source>
        <dbReference type="Google" id="ProtNLM"/>
    </source>
</evidence>
<name>X1HPJ1_9ZZZZ</name>
<evidence type="ECO:0000256" key="1">
    <source>
        <dbReference type="SAM" id="Phobius"/>
    </source>
</evidence>
<gene>
    <name evidence="2" type="ORF">S03H2_38380</name>
</gene>
<accession>X1HPJ1</accession>